<dbReference type="OrthoDB" id="9764000at2"/>
<dbReference type="PANTHER" id="PTHR35565">
    <property type="entry name" value="CYTOPLASMIC PROTEIN-RELATED"/>
    <property type="match status" value="1"/>
</dbReference>
<organism evidence="3 4">
    <name type="scientific">Corallococcus terminator</name>
    <dbReference type="NCBI Taxonomy" id="2316733"/>
    <lineage>
        <taxon>Bacteria</taxon>
        <taxon>Pseudomonadati</taxon>
        <taxon>Myxococcota</taxon>
        <taxon>Myxococcia</taxon>
        <taxon>Myxococcales</taxon>
        <taxon>Cystobacterineae</taxon>
        <taxon>Myxococcaceae</taxon>
        <taxon>Corallococcus</taxon>
    </lineage>
</organism>
<comment type="caution">
    <text evidence="3">The sequence shown here is derived from an EMBL/GenBank/DDBJ whole genome shotgun (WGS) entry which is preliminary data.</text>
</comment>
<protein>
    <submittedName>
        <fullName evidence="3">Type VI secretion system contractile sheath large subunit</fullName>
    </submittedName>
</protein>
<feature type="domain" description="TssC1 C-terminal" evidence="2">
    <location>
        <begin position="383"/>
        <end position="493"/>
    </location>
</feature>
<dbReference type="InterPro" id="IPR044031">
    <property type="entry name" value="TssC1_N"/>
</dbReference>
<evidence type="ECO:0000259" key="1">
    <source>
        <dbReference type="Pfam" id="PF05943"/>
    </source>
</evidence>
<dbReference type="Pfam" id="PF18945">
    <property type="entry name" value="VipB_2"/>
    <property type="match status" value="1"/>
</dbReference>
<gene>
    <name evidence="3" type="primary">tssC</name>
    <name evidence="3" type="ORF">D7V88_21740</name>
</gene>
<feature type="domain" description="TssC1 N-terminal" evidence="1">
    <location>
        <begin position="70"/>
        <end position="369"/>
    </location>
</feature>
<dbReference type="AlphaFoldDB" id="A0A3A8IME7"/>
<dbReference type="NCBIfam" id="TIGR03355">
    <property type="entry name" value="VI_chp_2"/>
    <property type="match status" value="1"/>
</dbReference>
<evidence type="ECO:0000313" key="3">
    <source>
        <dbReference type="EMBL" id="RKG84542.1"/>
    </source>
</evidence>
<accession>A0A3A8IME7</accession>
<keyword evidence="4" id="KW-1185">Reference proteome</keyword>
<dbReference type="RefSeq" id="WP_120542568.1">
    <property type="nucleotide sequence ID" value="NZ_RAVZ01000153.1"/>
</dbReference>
<dbReference type="PANTHER" id="PTHR35565:SF1">
    <property type="entry name" value="TYPE VI SECRETION SYSTEM CONTRACTILE SHEATH LARGE SUBUNIT"/>
    <property type="match status" value="1"/>
</dbReference>
<dbReference type="Proteomes" id="UP000268094">
    <property type="component" value="Unassembled WGS sequence"/>
</dbReference>
<proteinExistence type="predicted"/>
<dbReference type="Pfam" id="PF05943">
    <property type="entry name" value="VipB"/>
    <property type="match status" value="1"/>
</dbReference>
<dbReference type="InterPro" id="IPR010269">
    <property type="entry name" value="T6SS_TssC-like"/>
</dbReference>
<sequence>MSTQTQPQTPAADAAIALGSNSLLDEILSEAKLKPKDEGYDIAKKGVQAFITEMLAPDRGEERIDKALVDAMIAEIDQRMSAQVNEILHDKQFQTLESSWRSLKFLVDRVDFRENTRVEMLNVSKADLLKDFDDAPEVVKSGLYRIAYSNEYGVFGGKPYGLITGNYDFGPGPQDVDLLRKCASVAAMAHAPFIANASPEFFGEESFLNLPNLKDLKSFFEGPQYARWHSFRESEDARYVGLCLPRFLLRLPYGEKTVPVKAFNFTEDVVGHHDRYLWGYASTAFATRVTDSFGKFRWSPNIIGPQSGGAVETLPLHQYEAMGEIQTKIPTEVMLTERREFELSEEGFIGLVFRKDADNAAFFSANSTQKPKFFGSSPEGKAAETNYRLGTQLPYMFIMTRLAHYVKVLQREQIGSWKERADLERELNQWMSQYIADMDDPAPAVRSRRPLRAARVTVEDVEGQPGWYRCNLQVRPHFKYMGVSFTLSLVGKLDKE</sequence>
<evidence type="ECO:0000259" key="2">
    <source>
        <dbReference type="Pfam" id="PF18945"/>
    </source>
</evidence>
<dbReference type="EMBL" id="RAVZ01000153">
    <property type="protein sequence ID" value="RKG84542.1"/>
    <property type="molecule type" value="Genomic_DNA"/>
</dbReference>
<name>A0A3A8IME7_9BACT</name>
<evidence type="ECO:0000313" key="4">
    <source>
        <dbReference type="Proteomes" id="UP000268094"/>
    </source>
</evidence>
<dbReference type="InterPro" id="IPR044032">
    <property type="entry name" value="TssC1_C"/>
</dbReference>
<reference evidence="4" key="1">
    <citation type="submission" date="2018-09" db="EMBL/GenBank/DDBJ databases">
        <authorList>
            <person name="Livingstone P.G."/>
            <person name="Whitworth D.E."/>
        </authorList>
    </citation>
    <scope>NUCLEOTIDE SEQUENCE [LARGE SCALE GENOMIC DNA]</scope>
    <source>
        <strain evidence="4">CA054A</strain>
    </source>
</reference>